<accession>A0ABV8TE49</accession>
<sequence>MTDLDRAAVAALRTARVTVVNAEWHLREEQALGRLARTGRLACTPLFPGHFVIQVVAVGGRPLGRARHHRDGRRARWVAVPAGTAHEIGAYRTLHGAARALARHAGLRRRRVTDVPCGLPPDGGADGSGRSTGRGLAHGSPEPPADPKR</sequence>
<feature type="region of interest" description="Disordered" evidence="1">
    <location>
        <begin position="112"/>
        <end position="149"/>
    </location>
</feature>
<proteinExistence type="predicted"/>
<organism evidence="2 3">
    <name type="scientific">Streptomyces andamanensis</name>
    <dbReference type="NCBI Taxonomy" id="1565035"/>
    <lineage>
        <taxon>Bacteria</taxon>
        <taxon>Bacillati</taxon>
        <taxon>Actinomycetota</taxon>
        <taxon>Actinomycetes</taxon>
        <taxon>Kitasatosporales</taxon>
        <taxon>Streptomycetaceae</taxon>
        <taxon>Streptomyces</taxon>
    </lineage>
</organism>
<keyword evidence="3" id="KW-1185">Reference proteome</keyword>
<reference evidence="3" key="1">
    <citation type="journal article" date="2019" name="Int. J. Syst. Evol. Microbiol.">
        <title>The Global Catalogue of Microorganisms (GCM) 10K type strain sequencing project: providing services to taxonomists for standard genome sequencing and annotation.</title>
        <authorList>
            <consortium name="The Broad Institute Genomics Platform"/>
            <consortium name="The Broad Institute Genome Sequencing Center for Infectious Disease"/>
            <person name="Wu L."/>
            <person name="Ma J."/>
        </authorList>
    </citation>
    <scope>NUCLEOTIDE SEQUENCE [LARGE SCALE GENOMIC DNA]</scope>
    <source>
        <strain evidence="3">PCU 347</strain>
    </source>
</reference>
<dbReference type="RefSeq" id="WP_381739242.1">
    <property type="nucleotide sequence ID" value="NZ_JBHSDP010000014.1"/>
</dbReference>
<protein>
    <submittedName>
        <fullName evidence="2">Uncharacterized protein</fullName>
    </submittedName>
</protein>
<evidence type="ECO:0000256" key="1">
    <source>
        <dbReference type="SAM" id="MobiDB-lite"/>
    </source>
</evidence>
<dbReference type="Proteomes" id="UP001595824">
    <property type="component" value="Unassembled WGS sequence"/>
</dbReference>
<evidence type="ECO:0000313" key="2">
    <source>
        <dbReference type="EMBL" id="MFC4328901.1"/>
    </source>
</evidence>
<gene>
    <name evidence="2" type="ORF">ACFPC0_13935</name>
</gene>
<name>A0ABV8TE49_9ACTN</name>
<dbReference type="EMBL" id="JBHSDP010000014">
    <property type="protein sequence ID" value="MFC4328901.1"/>
    <property type="molecule type" value="Genomic_DNA"/>
</dbReference>
<evidence type="ECO:0000313" key="3">
    <source>
        <dbReference type="Proteomes" id="UP001595824"/>
    </source>
</evidence>
<comment type="caution">
    <text evidence="2">The sequence shown here is derived from an EMBL/GenBank/DDBJ whole genome shotgun (WGS) entry which is preliminary data.</text>
</comment>